<organism evidence="1 2">
    <name type="scientific">Candidatus Brocadia carolinensis</name>
    <dbReference type="NCBI Taxonomy" id="1004156"/>
    <lineage>
        <taxon>Bacteria</taxon>
        <taxon>Pseudomonadati</taxon>
        <taxon>Planctomycetota</taxon>
        <taxon>Candidatus Brocadiia</taxon>
        <taxon>Candidatus Brocadiales</taxon>
        <taxon>Candidatus Brocadiaceae</taxon>
        <taxon>Candidatus Brocadia</taxon>
    </lineage>
</organism>
<dbReference type="Proteomes" id="UP000189681">
    <property type="component" value="Unassembled WGS sequence"/>
</dbReference>
<dbReference type="EMBL" id="AYTS01000053">
    <property type="protein sequence ID" value="OOP56994.1"/>
    <property type="molecule type" value="Genomic_DNA"/>
</dbReference>
<gene>
    <name evidence="1" type="ORF">AYP45_06125</name>
</gene>
<reference evidence="1 2" key="1">
    <citation type="journal article" date="2017" name="Water Res.">
        <title>Discovery and metagenomic analysis of an anammox bacterial enrichment related to Candidatus "Brocadia caroliniensis" in a full-scale glycerol-fed nitritation-denitritation separate centrate treatment process.</title>
        <authorList>
            <person name="Park H."/>
            <person name="Brotto A.C."/>
            <person name="van Loosdrecht M.C."/>
            <person name="Chandran K."/>
        </authorList>
    </citation>
    <scope>NUCLEOTIDE SEQUENCE [LARGE SCALE GENOMIC DNA]</scope>
    <source>
        <strain evidence="1">26THWARD</strain>
    </source>
</reference>
<name>A0A1V4AV45_9BACT</name>
<proteinExistence type="predicted"/>
<sequence length="72" mass="8235">MFSSDSIDLSQLQRSQEIIGKDFYTFSDLCPLQQKVVEISLNNIINEYSLFGQLIKQSFLKAIVFVWVGITS</sequence>
<protein>
    <submittedName>
        <fullName evidence="1">Uncharacterized protein</fullName>
    </submittedName>
</protein>
<accession>A0A1V4AV45</accession>
<comment type="caution">
    <text evidence="1">The sequence shown here is derived from an EMBL/GenBank/DDBJ whole genome shotgun (WGS) entry which is preliminary data.</text>
</comment>
<evidence type="ECO:0000313" key="2">
    <source>
        <dbReference type="Proteomes" id="UP000189681"/>
    </source>
</evidence>
<dbReference type="AlphaFoldDB" id="A0A1V4AV45"/>
<evidence type="ECO:0000313" key="1">
    <source>
        <dbReference type="EMBL" id="OOP56994.1"/>
    </source>
</evidence>